<evidence type="ECO:0000313" key="14">
    <source>
        <dbReference type="EMBL" id="VEN57167.1"/>
    </source>
</evidence>
<dbReference type="Pfam" id="PF09531">
    <property type="entry name" value="Ndc1_Nup"/>
    <property type="match status" value="1"/>
</dbReference>
<keyword evidence="11 13" id="KW-0472">Membrane</keyword>
<evidence type="ECO:0000256" key="2">
    <source>
        <dbReference type="ARBA" id="ARBA00004567"/>
    </source>
</evidence>
<feature type="transmembrane region" description="Helical" evidence="13">
    <location>
        <begin position="238"/>
        <end position="257"/>
    </location>
</feature>
<keyword evidence="6" id="KW-0509">mRNA transport</keyword>
<evidence type="ECO:0000256" key="8">
    <source>
        <dbReference type="ARBA" id="ARBA00022989"/>
    </source>
</evidence>
<dbReference type="GO" id="GO:0070762">
    <property type="term" value="C:nuclear pore transmembrane ring"/>
    <property type="evidence" value="ECO:0007669"/>
    <property type="project" value="TreeGrafter"/>
</dbReference>
<evidence type="ECO:0000256" key="10">
    <source>
        <dbReference type="ARBA" id="ARBA00023132"/>
    </source>
</evidence>
<keyword evidence="10" id="KW-0906">Nuclear pore complex</keyword>
<proteinExistence type="inferred from homology"/>
<evidence type="ECO:0000256" key="11">
    <source>
        <dbReference type="ARBA" id="ARBA00023136"/>
    </source>
</evidence>
<name>A0A653DCT1_CALMS</name>
<keyword evidence="12" id="KW-0539">Nucleus</keyword>
<evidence type="ECO:0000313" key="15">
    <source>
        <dbReference type="Proteomes" id="UP000410492"/>
    </source>
</evidence>
<keyword evidence="9" id="KW-0811">Translocation</keyword>
<feature type="transmembrane region" description="Helical" evidence="13">
    <location>
        <begin position="193"/>
        <end position="218"/>
    </location>
</feature>
<dbReference type="OrthoDB" id="67850at2759"/>
<feature type="transmembrane region" description="Helical" evidence="13">
    <location>
        <begin position="108"/>
        <end position="126"/>
    </location>
</feature>
<feature type="transmembrane region" description="Helical" evidence="13">
    <location>
        <begin position="152"/>
        <end position="172"/>
    </location>
</feature>
<comment type="subcellular location">
    <subcellularLocation>
        <location evidence="1">Nucleus membrane</location>
        <topology evidence="1">Multi-pass membrane protein</topology>
    </subcellularLocation>
    <subcellularLocation>
        <location evidence="2">Nucleus</location>
        <location evidence="2">Nuclear pore complex</location>
    </subcellularLocation>
</comment>
<dbReference type="GO" id="GO:0030674">
    <property type="term" value="F:protein-macromolecule adaptor activity"/>
    <property type="evidence" value="ECO:0007669"/>
    <property type="project" value="TreeGrafter"/>
</dbReference>
<evidence type="ECO:0000256" key="5">
    <source>
        <dbReference type="ARBA" id="ARBA00022692"/>
    </source>
</evidence>
<keyword evidence="8 13" id="KW-1133">Transmembrane helix</keyword>
<comment type="similarity">
    <text evidence="3">Belongs to the NDC1 family.</text>
</comment>
<evidence type="ECO:0008006" key="16">
    <source>
        <dbReference type="Google" id="ProtNLM"/>
    </source>
</evidence>
<dbReference type="PANTHER" id="PTHR13269:SF6">
    <property type="entry name" value="NUCLEOPORIN NDC1"/>
    <property type="match status" value="1"/>
</dbReference>
<evidence type="ECO:0000256" key="4">
    <source>
        <dbReference type="ARBA" id="ARBA00022448"/>
    </source>
</evidence>
<dbReference type="PANTHER" id="PTHR13269">
    <property type="entry name" value="NUCLEOPORIN NDC1"/>
    <property type="match status" value="1"/>
</dbReference>
<keyword evidence="15" id="KW-1185">Reference proteome</keyword>
<dbReference type="GO" id="GO:0015031">
    <property type="term" value="P:protein transport"/>
    <property type="evidence" value="ECO:0007669"/>
    <property type="project" value="UniProtKB-KW"/>
</dbReference>
<dbReference type="GO" id="GO:0031965">
    <property type="term" value="C:nuclear membrane"/>
    <property type="evidence" value="ECO:0007669"/>
    <property type="project" value="UniProtKB-SubCell"/>
</dbReference>
<evidence type="ECO:0000256" key="12">
    <source>
        <dbReference type="ARBA" id="ARBA00023242"/>
    </source>
</evidence>
<accession>A0A653DCT1</accession>
<evidence type="ECO:0000256" key="1">
    <source>
        <dbReference type="ARBA" id="ARBA00004232"/>
    </source>
</evidence>
<dbReference type="Proteomes" id="UP000410492">
    <property type="component" value="Unassembled WGS sequence"/>
</dbReference>
<reference evidence="14 15" key="1">
    <citation type="submission" date="2019-01" db="EMBL/GenBank/DDBJ databases">
        <authorList>
            <person name="Sayadi A."/>
        </authorList>
    </citation>
    <scope>NUCLEOTIDE SEQUENCE [LARGE SCALE GENOMIC DNA]</scope>
</reference>
<dbReference type="EMBL" id="CAACVG010010991">
    <property type="protein sequence ID" value="VEN57167.1"/>
    <property type="molecule type" value="Genomic_DNA"/>
</dbReference>
<dbReference type="GO" id="GO:0051028">
    <property type="term" value="P:mRNA transport"/>
    <property type="evidence" value="ECO:0007669"/>
    <property type="project" value="UniProtKB-KW"/>
</dbReference>
<evidence type="ECO:0000256" key="9">
    <source>
        <dbReference type="ARBA" id="ARBA00023010"/>
    </source>
</evidence>
<protein>
    <recommendedName>
        <fullName evidence="16">Nucleoporin Ndc1</fullName>
    </recommendedName>
</protein>
<evidence type="ECO:0000256" key="13">
    <source>
        <dbReference type="SAM" id="Phobius"/>
    </source>
</evidence>
<feature type="transmembrane region" description="Helical" evidence="13">
    <location>
        <begin position="20"/>
        <end position="39"/>
    </location>
</feature>
<organism evidence="14 15">
    <name type="scientific">Callosobruchus maculatus</name>
    <name type="common">Southern cowpea weevil</name>
    <name type="synonym">Pulse bruchid</name>
    <dbReference type="NCBI Taxonomy" id="64391"/>
    <lineage>
        <taxon>Eukaryota</taxon>
        <taxon>Metazoa</taxon>
        <taxon>Ecdysozoa</taxon>
        <taxon>Arthropoda</taxon>
        <taxon>Hexapoda</taxon>
        <taxon>Insecta</taxon>
        <taxon>Pterygota</taxon>
        <taxon>Neoptera</taxon>
        <taxon>Endopterygota</taxon>
        <taxon>Coleoptera</taxon>
        <taxon>Polyphaga</taxon>
        <taxon>Cucujiformia</taxon>
        <taxon>Chrysomeloidea</taxon>
        <taxon>Chrysomelidae</taxon>
        <taxon>Bruchinae</taxon>
        <taxon>Bruchini</taxon>
        <taxon>Callosobruchus</taxon>
    </lineage>
</organism>
<evidence type="ECO:0000256" key="7">
    <source>
        <dbReference type="ARBA" id="ARBA00022927"/>
    </source>
</evidence>
<evidence type="ECO:0000256" key="3">
    <source>
        <dbReference type="ARBA" id="ARBA00005760"/>
    </source>
</evidence>
<keyword evidence="7" id="KW-0653">Protein transport</keyword>
<sequence length="574" mass="66320">MDQSPSAVTYKDLLLKKLSYSVICSVISQLALLQVYIFFTNTNIFHPLQWISSTFSVFTSISTWLYIIPFITIIFAQSIICAKDYVLKQEYCSTRFQNFLSVLSIRNFVLLILNVVIGSTLVWLFSSLGGGPYQSLIVDCNMLRYCLNEGSFLLIISGIWNGVYYFTKIYVAKKHLSFPVIHQRKLLQFKAQLIPLLKESIISSFWPTFYFIIIYMLWGDSFADHFRNMFGLLKPNDSYIGLQAYFYMWIFGGLYNFNMNLMQFFFNLFLTEPVEFPLQLLPNSLCLQECLNVSEWPIIQNLACYDLNNLALNSKPRRQAFFTLSQPGGHPHNWNSLVESVLKLFKEYTDQIEKSTTVTENLHKAAIPTQTIFQQNFPTLPNPIKSPERYQNFRNMSLVYHTCMDDDITVEVSHIPIRWNLLQSLIDKIKQKVNNAINFMKILLGINFLFGELPQANIQKCLANGYIVIWASQGISDLVCSSLLEDQYGIVQKDLPAIITTLVQLKQALDKLNKIPALTRKMAGYNDFNFKMKNAVNYAVKRSLFNICRTFGKFLNDIPLSKDTVFYLQSLYKV</sequence>
<keyword evidence="4" id="KW-0813">Transport</keyword>
<dbReference type="AlphaFoldDB" id="A0A653DCT1"/>
<evidence type="ECO:0000256" key="6">
    <source>
        <dbReference type="ARBA" id="ARBA00022816"/>
    </source>
</evidence>
<dbReference type="GO" id="GO:0006999">
    <property type="term" value="P:nuclear pore organization"/>
    <property type="evidence" value="ECO:0007669"/>
    <property type="project" value="TreeGrafter"/>
</dbReference>
<gene>
    <name evidence="14" type="ORF">CALMAC_LOCUS15849</name>
</gene>
<feature type="transmembrane region" description="Helical" evidence="13">
    <location>
        <begin position="64"/>
        <end position="87"/>
    </location>
</feature>
<dbReference type="InterPro" id="IPR019049">
    <property type="entry name" value="Nucleoporin_prot_Ndc1/Nup"/>
</dbReference>
<keyword evidence="5 13" id="KW-0812">Transmembrane</keyword>